<comment type="caution">
    <text evidence="2">The sequence shown here is derived from an EMBL/GenBank/DDBJ whole genome shotgun (WGS) entry which is preliminary data.</text>
</comment>
<keyword evidence="3" id="KW-1185">Reference proteome</keyword>
<name>A0ABW5TIW4_9ENTE</name>
<dbReference type="InterPro" id="IPR010718">
    <property type="entry name" value="DUF1294"/>
</dbReference>
<dbReference type="Pfam" id="PF06961">
    <property type="entry name" value="DUF1294"/>
    <property type="match status" value="1"/>
</dbReference>
<organism evidence="2 3">
    <name type="scientific">Enterococcus camelliae</name>
    <dbReference type="NCBI Taxonomy" id="453959"/>
    <lineage>
        <taxon>Bacteria</taxon>
        <taxon>Bacillati</taxon>
        <taxon>Bacillota</taxon>
        <taxon>Bacilli</taxon>
        <taxon>Lactobacillales</taxon>
        <taxon>Enterococcaceae</taxon>
        <taxon>Enterococcus</taxon>
    </lineage>
</organism>
<feature type="transmembrane region" description="Helical" evidence="1">
    <location>
        <begin position="12"/>
        <end position="30"/>
    </location>
</feature>
<dbReference type="EMBL" id="JBHUMO010000023">
    <property type="protein sequence ID" value="MFD2728495.1"/>
    <property type="molecule type" value="Genomic_DNA"/>
</dbReference>
<reference evidence="3" key="1">
    <citation type="journal article" date="2019" name="Int. J. Syst. Evol. Microbiol.">
        <title>The Global Catalogue of Microorganisms (GCM) 10K type strain sequencing project: providing services to taxonomists for standard genome sequencing and annotation.</title>
        <authorList>
            <consortium name="The Broad Institute Genomics Platform"/>
            <consortium name="The Broad Institute Genome Sequencing Center for Infectious Disease"/>
            <person name="Wu L."/>
            <person name="Ma J."/>
        </authorList>
    </citation>
    <scope>NUCLEOTIDE SEQUENCE [LARGE SCALE GENOMIC DNA]</scope>
    <source>
        <strain evidence="3">TISTR 932</strain>
    </source>
</reference>
<feature type="transmembrane region" description="Helical" evidence="1">
    <location>
        <begin position="75"/>
        <end position="93"/>
    </location>
</feature>
<evidence type="ECO:0000313" key="3">
    <source>
        <dbReference type="Proteomes" id="UP001597427"/>
    </source>
</evidence>
<gene>
    <name evidence="2" type="ORF">ACFSR0_03490</name>
</gene>
<sequence length="94" mass="11034">MKFIWDEFVRNPIWFYLLLVNLYTFGLMGYDKRQAIHHKWRVPEANLLFISSIGGGAGGLLASRLFHHKTQKKKFFVSFMIGIILGCLLILFYH</sequence>
<evidence type="ECO:0000313" key="2">
    <source>
        <dbReference type="EMBL" id="MFD2728495.1"/>
    </source>
</evidence>
<dbReference type="Proteomes" id="UP001597427">
    <property type="component" value="Unassembled WGS sequence"/>
</dbReference>
<keyword evidence="1" id="KW-1133">Transmembrane helix</keyword>
<keyword evidence="1" id="KW-0472">Membrane</keyword>
<feature type="transmembrane region" description="Helical" evidence="1">
    <location>
        <begin position="45"/>
        <end position="63"/>
    </location>
</feature>
<protein>
    <submittedName>
        <fullName evidence="2">DUF1294 domain-containing protein</fullName>
    </submittedName>
</protein>
<proteinExistence type="predicted"/>
<evidence type="ECO:0000256" key="1">
    <source>
        <dbReference type="SAM" id="Phobius"/>
    </source>
</evidence>
<dbReference type="RefSeq" id="WP_379979953.1">
    <property type="nucleotide sequence ID" value="NZ_JBHUMO010000023.1"/>
</dbReference>
<accession>A0ABW5TIW4</accession>
<keyword evidence="1" id="KW-0812">Transmembrane</keyword>